<protein>
    <recommendedName>
        <fullName evidence="3">Multidrug export protein MepA</fullName>
    </recommendedName>
</protein>
<feature type="transmembrane region" description="Helical" evidence="10">
    <location>
        <begin position="414"/>
        <end position="433"/>
    </location>
</feature>
<keyword evidence="5" id="KW-1003">Cell membrane</keyword>
<evidence type="ECO:0000256" key="5">
    <source>
        <dbReference type="ARBA" id="ARBA00022475"/>
    </source>
</evidence>
<feature type="transmembrane region" description="Helical" evidence="10">
    <location>
        <begin position="195"/>
        <end position="214"/>
    </location>
</feature>
<reference evidence="11 12" key="1">
    <citation type="submission" date="2016-06" db="EMBL/GenBank/DDBJ databases">
        <authorList>
            <person name="Kjaerup R.B."/>
            <person name="Dalgaard T.S."/>
            <person name="Juul-Madsen H.R."/>
        </authorList>
    </citation>
    <scope>NUCLEOTIDE SEQUENCE [LARGE SCALE GENOMIC DNA]</scope>
    <source>
        <strain evidence="11 12">373-A1</strain>
    </source>
</reference>
<dbReference type="eggNOG" id="COG0534">
    <property type="taxonomic scope" value="Bacteria"/>
</dbReference>
<dbReference type="EMBL" id="MAPZ01000019">
    <property type="protein sequence ID" value="OBY10781.1"/>
    <property type="molecule type" value="Genomic_DNA"/>
</dbReference>
<evidence type="ECO:0000256" key="2">
    <source>
        <dbReference type="ARBA" id="ARBA00008417"/>
    </source>
</evidence>
<feature type="transmembrane region" description="Helical" evidence="10">
    <location>
        <begin position="55"/>
        <end position="81"/>
    </location>
</feature>
<feature type="transmembrane region" description="Helical" evidence="10">
    <location>
        <begin position="15"/>
        <end position="35"/>
    </location>
</feature>
<dbReference type="InterPro" id="IPR002528">
    <property type="entry name" value="MATE_fam"/>
</dbReference>
<comment type="similarity">
    <text evidence="2">Belongs to the multi antimicrobial extrusion (MATE) (TC 2.A.66.1) family. MepA subfamily.</text>
</comment>
<feature type="transmembrane region" description="Helical" evidence="10">
    <location>
        <begin position="135"/>
        <end position="154"/>
    </location>
</feature>
<evidence type="ECO:0000256" key="8">
    <source>
        <dbReference type="ARBA" id="ARBA00023136"/>
    </source>
</evidence>
<keyword evidence="8 10" id="KW-0472">Membrane</keyword>
<evidence type="ECO:0000256" key="9">
    <source>
        <dbReference type="ARBA" id="ARBA00023251"/>
    </source>
</evidence>
<dbReference type="Pfam" id="PF01554">
    <property type="entry name" value="MatE"/>
    <property type="match status" value="2"/>
</dbReference>
<dbReference type="InterPro" id="IPR045070">
    <property type="entry name" value="MATE_MepA-like"/>
</dbReference>
<keyword evidence="4" id="KW-0813">Transport</keyword>
<accession>A0A174QI76</accession>
<keyword evidence="9" id="KW-0046">Antibiotic resistance</keyword>
<dbReference type="PANTHER" id="PTHR43823:SF3">
    <property type="entry name" value="MULTIDRUG EXPORT PROTEIN MEPA"/>
    <property type="match status" value="1"/>
</dbReference>
<dbReference type="CDD" id="cd13143">
    <property type="entry name" value="MATE_MepA_like"/>
    <property type="match status" value="1"/>
</dbReference>
<dbReference type="RefSeq" id="WP_055183476.1">
    <property type="nucleotide sequence ID" value="NZ_CABHIH010000002.1"/>
</dbReference>
<dbReference type="GO" id="GO:0005886">
    <property type="term" value="C:plasma membrane"/>
    <property type="evidence" value="ECO:0007669"/>
    <property type="project" value="UniProtKB-SubCell"/>
</dbReference>
<dbReference type="Proteomes" id="UP000092714">
    <property type="component" value="Unassembled WGS sequence"/>
</dbReference>
<evidence type="ECO:0000256" key="3">
    <source>
        <dbReference type="ARBA" id="ARBA00022106"/>
    </source>
</evidence>
<dbReference type="AlphaFoldDB" id="A0A174QI76"/>
<feature type="transmembrane region" description="Helical" evidence="10">
    <location>
        <begin position="93"/>
        <end position="115"/>
    </location>
</feature>
<feature type="transmembrane region" description="Helical" evidence="10">
    <location>
        <begin position="359"/>
        <end position="379"/>
    </location>
</feature>
<dbReference type="GO" id="GO:0046677">
    <property type="term" value="P:response to antibiotic"/>
    <property type="evidence" value="ECO:0007669"/>
    <property type="project" value="UniProtKB-KW"/>
</dbReference>
<organism evidence="11 12">
    <name type="scientific">Clostridium paraputrificum</name>
    <dbReference type="NCBI Taxonomy" id="29363"/>
    <lineage>
        <taxon>Bacteria</taxon>
        <taxon>Bacillati</taxon>
        <taxon>Bacillota</taxon>
        <taxon>Clostridia</taxon>
        <taxon>Eubacteriales</taxon>
        <taxon>Clostridiaceae</taxon>
        <taxon>Clostridium</taxon>
    </lineage>
</organism>
<comment type="subcellular location">
    <subcellularLocation>
        <location evidence="1">Cell membrane</location>
        <topology evidence="1">Multi-pass membrane protein</topology>
    </subcellularLocation>
</comment>
<evidence type="ECO:0000256" key="10">
    <source>
        <dbReference type="SAM" id="Phobius"/>
    </source>
</evidence>
<evidence type="ECO:0000313" key="12">
    <source>
        <dbReference type="Proteomes" id="UP000092714"/>
    </source>
</evidence>
<comment type="caution">
    <text evidence="11">The sequence shown here is derived from an EMBL/GenBank/DDBJ whole genome shotgun (WGS) entry which is preliminary data.</text>
</comment>
<keyword evidence="6 10" id="KW-0812">Transmembrane</keyword>
<feature type="transmembrane region" description="Helical" evidence="10">
    <location>
        <begin position="166"/>
        <end position="189"/>
    </location>
</feature>
<name>A0A174QI76_9CLOT</name>
<dbReference type="NCBIfam" id="TIGR00797">
    <property type="entry name" value="matE"/>
    <property type="match status" value="1"/>
</dbReference>
<evidence type="ECO:0000256" key="4">
    <source>
        <dbReference type="ARBA" id="ARBA00022448"/>
    </source>
</evidence>
<sequence>MNELNLGTEKIKKLFYKYAIPSVISSIIFSIYIVIDGIFVGRVVGPQGLAMVNIAMPIFSMALALGIMVSVGGNTVVSIELGEGRKEDARESFSLGFFSLIVISSVIGIIIFLFRYRVATALGATPSLMKGVIEYLVILCLCVPFFTGGSYLAAGIRTMGMPTFSMFCTVLGSVLNIILDYVFVVLWGWGVAGAALASGIAFFISFLLAFIKIQSKDSILKLKKCKINLRKIGRFFYNGSSEALTEVAVAFTTFIFNIVLMRKIGEMGVSAFSIIQYIASLVVAVYLGIANGITPIISYNYGAKKGERINELIKYASKVMVILGIICTGFLFFGGETLISFFVSNDKILLETTSLACKIYSLAFLVSGLNILASSYFTALEDAKTSAIISFLRGIALIFIGIIVLPAIMGDSGIWLTVAFSEFLTLLIALVLLKKSKSKLIQL</sequence>
<proteinExistence type="inferred from homology"/>
<dbReference type="PIRSF" id="PIRSF006603">
    <property type="entry name" value="DinF"/>
    <property type="match status" value="1"/>
</dbReference>
<dbReference type="GO" id="GO:0015297">
    <property type="term" value="F:antiporter activity"/>
    <property type="evidence" value="ECO:0007669"/>
    <property type="project" value="InterPro"/>
</dbReference>
<evidence type="ECO:0000256" key="1">
    <source>
        <dbReference type="ARBA" id="ARBA00004651"/>
    </source>
</evidence>
<dbReference type="InterPro" id="IPR051327">
    <property type="entry name" value="MATE_MepA_subfamily"/>
</dbReference>
<evidence type="ECO:0000313" key="11">
    <source>
        <dbReference type="EMBL" id="OBY10781.1"/>
    </source>
</evidence>
<evidence type="ECO:0000256" key="7">
    <source>
        <dbReference type="ARBA" id="ARBA00022989"/>
    </source>
</evidence>
<dbReference type="OrthoDB" id="9808954at2"/>
<feature type="transmembrane region" description="Helical" evidence="10">
    <location>
        <begin position="319"/>
        <end position="339"/>
    </location>
</feature>
<dbReference type="PANTHER" id="PTHR43823">
    <property type="entry name" value="SPORULATION PROTEIN YKVU"/>
    <property type="match status" value="1"/>
</dbReference>
<dbReference type="InterPro" id="IPR048279">
    <property type="entry name" value="MdtK-like"/>
</dbReference>
<feature type="transmembrane region" description="Helical" evidence="10">
    <location>
        <begin position="274"/>
        <end position="298"/>
    </location>
</feature>
<feature type="transmembrane region" description="Helical" evidence="10">
    <location>
        <begin position="235"/>
        <end position="262"/>
    </location>
</feature>
<feature type="transmembrane region" description="Helical" evidence="10">
    <location>
        <begin position="391"/>
        <end position="408"/>
    </location>
</feature>
<evidence type="ECO:0000256" key="6">
    <source>
        <dbReference type="ARBA" id="ARBA00022692"/>
    </source>
</evidence>
<dbReference type="GO" id="GO:0042910">
    <property type="term" value="F:xenobiotic transmembrane transporter activity"/>
    <property type="evidence" value="ECO:0007669"/>
    <property type="project" value="InterPro"/>
</dbReference>
<gene>
    <name evidence="11" type="ORF">CP373A1_09755</name>
</gene>
<keyword evidence="12" id="KW-1185">Reference proteome</keyword>
<keyword evidence="7 10" id="KW-1133">Transmembrane helix</keyword>